<evidence type="ECO:0000256" key="4">
    <source>
        <dbReference type="ARBA" id="ARBA00022989"/>
    </source>
</evidence>
<dbReference type="Proteomes" id="UP000233140">
    <property type="component" value="Unassembled WGS sequence"/>
</dbReference>
<dbReference type="Ensembl" id="ENSMLET00000050442.1">
    <property type="protein sequence ID" value="ENSMLEP00000026899.1"/>
    <property type="gene ID" value="ENSMLEG00000037644.1"/>
</dbReference>
<evidence type="ECO:0000256" key="2">
    <source>
        <dbReference type="ARBA" id="ARBA00022679"/>
    </source>
</evidence>
<dbReference type="Pfam" id="PF01529">
    <property type="entry name" value="DHHC"/>
    <property type="match status" value="1"/>
</dbReference>
<evidence type="ECO:0000256" key="3">
    <source>
        <dbReference type="ARBA" id="ARBA00022692"/>
    </source>
</evidence>
<comment type="domain">
    <text evidence="7">The DHHC domain is required for palmitoyltransferase activity.</text>
</comment>
<comment type="similarity">
    <text evidence="7">Belongs to the DHHC palmitoyltransferase family.</text>
</comment>
<evidence type="ECO:0000256" key="5">
    <source>
        <dbReference type="ARBA" id="ARBA00023136"/>
    </source>
</evidence>
<evidence type="ECO:0000259" key="9">
    <source>
        <dbReference type="Pfam" id="PF01529"/>
    </source>
</evidence>
<accession>A0A2K5ZGE7</accession>
<proteinExistence type="inferred from homology"/>
<feature type="transmembrane region" description="Helical" evidence="7">
    <location>
        <begin position="24"/>
        <end position="48"/>
    </location>
</feature>
<protein>
    <recommendedName>
        <fullName evidence="7">Palmitoyltransferase</fullName>
        <ecNumber evidence="7">2.3.1.225</ecNumber>
    </recommendedName>
</protein>
<dbReference type="EC" id="2.3.1.225" evidence="7"/>
<evidence type="ECO:0000256" key="1">
    <source>
        <dbReference type="ARBA" id="ARBA00004141"/>
    </source>
</evidence>
<dbReference type="STRING" id="9568.ENSMLEP00000026899"/>
<keyword evidence="2 7" id="KW-0808">Transferase</keyword>
<dbReference type="GO" id="GO:0005783">
    <property type="term" value="C:endoplasmic reticulum"/>
    <property type="evidence" value="ECO:0007669"/>
    <property type="project" value="Ensembl"/>
</dbReference>
<evidence type="ECO:0000313" key="10">
    <source>
        <dbReference type="Ensembl" id="ENSMLEP00000026899.1"/>
    </source>
</evidence>
<name>A0A2K5ZGE7_MANLE</name>
<keyword evidence="3 7" id="KW-0812">Transmembrane</keyword>
<dbReference type="GeneTree" id="ENSGT00940000161784"/>
<dbReference type="GO" id="GO:0035973">
    <property type="term" value="P:aggrephagy"/>
    <property type="evidence" value="ECO:0007669"/>
    <property type="project" value="Ensembl"/>
</dbReference>
<comment type="catalytic activity">
    <reaction evidence="7">
        <text>L-cysteinyl-[protein] + hexadecanoyl-CoA = S-hexadecanoyl-L-cysteinyl-[protein] + CoA</text>
        <dbReference type="Rhea" id="RHEA:36683"/>
        <dbReference type="Rhea" id="RHEA-COMP:10131"/>
        <dbReference type="Rhea" id="RHEA-COMP:11032"/>
        <dbReference type="ChEBI" id="CHEBI:29950"/>
        <dbReference type="ChEBI" id="CHEBI:57287"/>
        <dbReference type="ChEBI" id="CHEBI:57379"/>
        <dbReference type="ChEBI" id="CHEBI:74151"/>
        <dbReference type="EC" id="2.3.1.225"/>
    </reaction>
</comment>
<dbReference type="AlphaFoldDB" id="A0A2K5ZGE7"/>
<feature type="region of interest" description="Disordered" evidence="8">
    <location>
        <begin position="265"/>
        <end position="294"/>
    </location>
</feature>
<evidence type="ECO:0000256" key="6">
    <source>
        <dbReference type="ARBA" id="ARBA00023315"/>
    </source>
</evidence>
<dbReference type="GO" id="GO:1905337">
    <property type="term" value="P:positive regulation of aggrephagy"/>
    <property type="evidence" value="ECO:0007669"/>
    <property type="project" value="Ensembl"/>
</dbReference>
<dbReference type="GO" id="GO:0097356">
    <property type="term" value="C:perinucleolar compartment"/>
    <property type="evidence" value="ECO:0007669"/>
    <property type="project" value="Ensembl"/>
</dbReference>
<dbReference type="InterPro" id="IPR039859">
    <property type="entry name" value="PFA4/ZDH16/20/ERF2-like"/>
</dbReference>
<feature type="transmembrane region" description="Helical" evidence="7">
    <location>
        <begin position="144"/>
        <end position="168"/>
    </location>
</feature>
<reference evidence="10" key="2">
    <citation type="submission" date="2025-09" db="UniProtKB">
        <authorList>
            <consortium name="Ensembl"/>
        </authorList>
    </citation>
    <scope>IDENTIFICATION</scope>
</reference>
<feature type="compositionally biased region" description="Pro residues" evidence="8">
    <location>
        <begin position="265"/>
        <end position="279"/>
    </location>
</feature>
<dbReference type="GO" id="GO:0019706">
    <property type="term" value="F:protein-cysteine S-palmitoyltransferase activity"/>
    <property type="evidence" value="ECO:0007669"/>
    <property type="project" value="UniProtKB-EC"/>
</dbReference>
<evidence type="ECO:0000256" key="7">
    <source>
        <dbReference type="RuleBase" id="RU079119"/>
    </source>
</evidence>
<dbReference type="PANTHER" id="PTHR22883">
    <property type="entry name" value="ZINC FINGER DHHC DOMAIN CONTAINING PROTEIN"/>
    <property type="match status" value="1"/>
</dbReference>
<dbReference type="GO" id="GO:0000139">
    <property type="term" value="C:Golgi membrane"/>
    <property type="evidence" value="ECO:0007669"/>
    <property type="project" value="Ensembl"/>
</dbReference>
<evidence type="ECO:0000313" key="11">
    <source>
        <dbReference type="Proteomes" id="UP000233140"/>
    </source>
</evidence>
<reference evidence="10" key="1">
    <citation type="submission" date="2025-08" db="UniProtKB">
        <authorList>
            <consortium name="Ensembl"/>
        </authorList>
    </citation>
    <scope>IDENTIFICATION</scope>
</reference>
<dbReference type="OMA" id="NVCVEDF"/>
<keyword evidence="6 7" id="KW-0012">Acyltransferase</keyword>
<evidence type="ECO:0000256" key="8">
    <source>
        <dbReference type="SAM" id="MobiDB-lite"/>
    </source>
</evidence>
<dbReference type="PROSITE" id="PS50216">
    <property type="entry name" value="DHHC"/>
    <property type="match status" value="1"/>
</dbReference>
<dbReference type="InterPro" id="IPR001594">
    <property type="entry name" value="Palmitoyltrfase_DHHC"/>
</dbReference>
<keyword evidence="11" id="KW-1185">Reference proteome</keyword>
<gene>
    <name evidence="10" type="primary">ZDHHC19</name>
</gene>
<dbReference type="PANTHER" id="PTHR22883:SF326">
    <property type="entry name" value="PALMITOYLTRANSFERASE ZDHHC19"/>
    <property type="match status" value="1"/>
</dbReference>
<comment type="subcellular location">
    <subcellularLocation>
        <location evidence="1">Membrane</location>
        <topology evidence="1">Multi-pass membrane protein</topology>
    </subcellularLocation>
</comment>
<dbReference type="GO" id="GO:0006612">
    <property type="term" value="P:protein targeting to membrane"/>
    <property type="evidence" value="ECO:0007669"/>
    <property type="project" value="TreeGrafter"/>
</dbReference>
<keyword evidence="4 7" id="KW-1133">Transmembrane helix</keyword>
<sequence>MTLLMDATPQVKELYPLPLVPRPWVLSSLFAAFNVVLLVFFSGLFFAFPCRWLWAAPAWDRALTAAPSAVPHPLPTPGSAEQGPLTVHVVWVNHGAFRLQWCPQCCFHRPPRTYHCPWCNICVEDFDHHCKWVNNCIGHRNFRFFMLLVLSLCLYSGALLVTCLIFLVRTTHLPFSTDKAVAYPPTWGRRGRRRGQPRRAVSVSSADRTYKVKCRHLHGYNPFDQGCASNWYLAICAPLGPKYMAEAVQLQRVVGPDWTSVPNLHPPMSPSALNPPAPPTSGYLPTRKGSPRVW</sequence>
<dbReference type="GO" id="GO:0071211">
    <property type="term" value="P:protein targeting to vacuole involved in autophagy"/>
    <property type="evidence" value="ECO:0007669"/>
    <property type="project" value="Ensembl"/>
</dbReference>
<keyword evidence="5 7" id="KW-0472">Membrane</keyword>
<feature type="domain" description="Palmitoyltransferase DHHC" evidence="9">
    <location>
        <begin position="98"/>
        <end position="172"/>
    </location>
</feature>
<organism evidence="10 11">
    <name type="scientific">Mandrillus leucophaeus</name>
    <name type="common">Drill</name>
    <name type="synonym">Papio leucophaeus</name>
    <dbReference type="NCBI Taxonomy" id="9568"/>
    <lineage>
        <taxon>Eukaryota</taxon>
        <taxon>Metazoa</taxon>
        <taxon>Chordata</taxon>
        <taxon>Craniata</taxon>
        <taxon>Vertebrata</taxon>
        <taxon>Euteleostomi</taxon>
        <taxon>Mammalia</taxon>
        <taxon>Eutheria</taxon>
        <taxon>Euarchontoglires</taxon>
        <taxon>Primates</taxon>
        <taxon>Haplorrhini</taxon>
        <taxon>Catarrhini</taxon>
        <taxon>Cercopithecidae</taxon>
        <taxon>Cercopithecinae</taxon>
        <taxon>Mandrillus</taxon>
    </lineage>
</organism>